<feature type="compositionally biased region" description="Acidic residues" evidence="1">
    <location>
        <begin position="9"/>
        <end position="20"/>
    </location>
</feature>
<gene>
    <name evidence="2" type="ORF">K469DRAFT_718468</name>
</gene>
<feature type="compositionally biased region" description="Polar residues" evidence="1">
    <location>
        <begin position="42"/>
        <end position="58"/>
    </location>
</feature>
<name>A0A6A6DFU8_9PEZI</name>
<reference evidence="2" key="1">
    <citation type="journal article" date="2020" name="Stud. Mycol.">
        <title>101 Dothideomycetes genomes: a test case for predicting lifestyles and emergence of pathogens.</title>
        <authorList>
            <person name="Haridas S."/>
            <person name="Albert R."/>
            <person name="Binder M."/>
            <person name="Bloem J."/>
            <person name="Labutti K."/>
            <person name="Salamov A."/>
            <person name="Andreopoulos B."/>
            <person name="Baker S."/>
            <person name="Barry K."/>
            <person name="Bills G."/>
            <person name="Bluhm B."/>
            <person name="Cannon C."/>
            <person name="Castanera R."/>
            <person name="Culley D."/>
            <person name="Daum C."/>
            <person name="Ezra D."/>
            <person name="Gonzalez J."/>
            <person name="Henrissat B."/>
            <person name="Kuo A."/>
            <person name="Liang C."/>
            <person name="Lipzen A."/>
            <person name="Lutzoni F."/>
            <person name="Magnuson J."/>
            <person name="Mondo S."/>
            <person name="Nolan M."/>
            <person name="Ohm R."/>
            <person name="Pangilinan J."/>
            <person name="Park H.-J."/>
            <person name="Ramirez L."/>
            <person name="Alfaro M."/>
            <person name="Sun H."/>
            <person name="Tritt A."/>
            <person name="Yoshinaga Y."/>
            <person name="Zwiers L.-H."/>
            <person name="Turgeon B."/>
            <person name="Goodwin S."/>
            <person name="Spatafora J."/>
            <person name="Crous P."/>
            <person name="Grigoriev I."/>
        </authorList>
    </citation>
    <scope>NUCLEOTIDE SEQUENCE</scope>
    <source>
        <strain evidence="2">CBS 207.26</strain>
    </source>
</reference>
<evidence type="ECO:0000313" key="3">
    <source>
        <dbReference type="Proteomes" id="UP000800200"/>
    </source>
</evidence>
<organism evidence="2 3">
    <name type="scientific">Zopfia rhizophila CBS 207.26</name>
    <dbReference type="NCBI Taxonomy" id="1314779"/>
    <lineage>
        <taxon>Eukaryota</taxon>
        <taxon>Fungi</taxon>
        <taxon>Dikarya</taxon>
        <taxon>Ascomycota</taxon>
        <taxon>Pezizomycotina</taxon>
        <taxon>Dothideomycetes</taxon>
        <taxon>Dothideomycetes incertae sedis</taxon>
        <taxon>Zopfiaceae</taxon>
        <taxon>Zopfia</taxon>
    </lineage>
</organism>
<feature type="region of interest" description="Disordered" evidence="1">
    <location>
        <begin position="1"/>
        <end position="84"/>
    </location>
</feature>
<proteinExistence type="predicted"/>
<accession>A0A6A6DFU8</accession>
<keyword evidence="3" id="KW-1185">Reference proteome</keyword>
<protein>
    <submittedName>
        <fullName evidence="2">Uncharacterized protein</fullName>
    </submittedName>
</protein>
<dbReference type="AlphaFoldDB" id="A0A6A6DFU8"/>
<sequence length="84" mass="8886">MLEASNKDNDEEGVALEEEVEGKKGDAAGAGNAKERDRKPDSQGQERFSSLFNGPDTSSSEDDGGPEDAADPEDDEEDVGKVTL</sequence>
<evidence type="ECO:0000256" key="1">
    <source>
        <dbReference type="SAM" id="MobiDB-lite"/>
    </source>
</evidence>
<dbReference type="Proteomes" id="UP000800200">
    <property type="component" value="Unassembled WGS sequence"/>
</dbReference>
<evidence type="ECO:0000313" key="2">
    <source>
        <dbReference type="EMBL" id="KAF2178371.1"/>
    </source>
</evidence>
<feature type="compositionally biased region" description="Acidic residues" evidence="1">
    <location>
        <begin position="59"/>
        <end position="78"/>
    </location>
</feature>
<dbReference type="EMBL" id="ML994676">
    <property type="protein sequence ID" value="KAF2178371.1"/>
    <property type="molecule type" value="Genomic_DNA"/>
</dbReference>